<name>A0ABY6CCM3_9HYPH</name>
<accession>A0ABY6CCM3</accession>
<dbReference type="GO" id="GO:0050131">
    <property type="term" value="F:N-methyl-L-amino-acid oxidase activity"/>
    <property type="evidence" value="ECO:0007669"/>
    <property type="project" value="UniProtKB-EC"/>
</dbReference>
<dbReference type="Gene3D" id="3.50.50.60">
    <property type="entry name" value="FAD/NAD(P)-binding domain"/>
    <property type="match status" value="1"/>
</dbReference>
<protein>
    <submittedName>
        <fullName evidence="6">N-methyl-L-tryptophan oxidase</fullName>
        <ecNumber evidence="6">1.5.3.2</ecNumber>
    </submittedName>
</protein>
<dbReference type="InterPro" id="IPR036188">
    <property type="entry name" value="FAD/NAD-bd_sf"/>
</dbReference>
<keyword evidence="7" id="KW-1185">Reference proteome</keyword>
<comment type="cofactor">
    <cofactor evidence="1">
        <name>FAD</name>
        <dbReference type="ChEBI" id="CHEBI:57692"/>
    </cofactor>
</comment>
<dbReference type="Proteomes" id="UP001061862">
    <property type="component" value="Chromosome"/>
</dbReference>
<evidence type="ECO:0000256" key="1">
    <source>
        <dbReference type="ARBA" id="ARBA00001974"/>
    </source>
</evidence>
<evidence type="ECO:0000259" key="5">
    <source>
        <dbReference type="Pfam" id="PF01266"/>
    </source>
</evidence>
<dbReference type="PANTHER" id="PTHR10961:SF7">
    <property type="entry name" value="FAD DEPENDENT OXIDOREDUCTASE DOMAIN-CONTAINING PROTEIN"/>
    <property type="match status" value="1"/>
</dbReference>
<evidence type="ECO:0000313" key="7">
    <source>
        <dbReference type="Proteomes" id="UP001061862"/>
    </source>
</evidence>
<gene>
    <name evidence="6" type="primary">solA</name>
    <name evidence="6" type="ORF">N8A98_22800</name>
</gene>
<dbReference type="InterPro" id="IPR045170">
    <property type="entry name" value="MTOX"/>
</dbReference>
<dbReference type="RefSeq" id="WP_262168750.1">
    <property type="nucleotide sequence ID" value="NZ_CP104965.1"/>
</dbReference>
<evidence type="ECO:0000256" key="3">
    <source>
        <dbReference type="ARBA" id="ARBA00022827"/>
    </source>
</evidence>
<evidence type="ECO:0000313" key="6">
    <source>
        <dbReference type="EMBL" id="UXN69997.1"/>
    </source>
</evidence>
<dbReference type="PANTHER" id="PTHR10961">
    <property type="entry name" value="PEROXISOMAL SARCOSINE OXIDASE"/>
    <property type="match status" value="1"/>
</dbReference>
<dbReference type="EC" id="1.5.3.2" evidence="6"/>
<keyword evidence="4 6" id="KW-0560">Oxidoreductase</keyword>
<dbReference type="EMBL" id="CP104965">
    <property type="protein sequence ID" value="UXN69997.1"/>
    <property type="molecule type" value="Genomic_DNA"/>
</dbReference>
<reference evidence="6 7" key="1">
    <citation type="submission" date="2022-09" db="EMBL/GenBank/DDBJ databases">
        <title>Interaction between co-microsymbionts with complementary sets of symbiotic genes in legume-rhizobium systems.</title>
        <authorList>
            <person name="Safronova V."/>
            <person name="Sazanova A."/>
            <person name="Afonin A."/>
            <person name="Chirak E."/>
        </authorList>
    </citation>
    <scope>NUCLEOTIDE SEQUENCE [LARGE SCALE GENOMIC DNA]</scope>
    <source>
        <strain evidence="6 7">A18/4-1</strain>
    </source>
</reference>
<evidence type="ECO:0000256" key="4">
    <source>
        <dbReference type="ARBA" id="ARBA00023002"/>
    </source>
</evidence>
<dbReference type="NCBIfam" id="NF008425">
    <property type="entry name" value="PRK11259.1"/>
    <property type="match status" value="1"/>
</dbReference>
<keyword evidence="3" id="KW-0274">FAD</keyword>
<organism evidence="6 7">
    <name type="scientific">Devosia neptuniae</name>
    <dbReference type="NCBI Taxonomy" id="191302"/>
    <lineage>
        <taxon>Bacteria</taxon>
        <taxon>Pseudomonadati</taxon>
        <taxon>Pseudomonadota</taxon>
        <taxon>Alphaproteobacteria</taxon>
        <taxon>Hyphomicrobiales</taxon>
        <taxon>Devosiaceae</taxon>
        <taxon>Devosia</taxon>
    </lineage>
</organism>
<dbReference type="SUPFAM" id="SSF51905">
    <property type="entry name" value="FAD/NAD(P)-binding domain"/>
    <property type="match status" value="1"/>
</dbReference>
<dbReference type="SUPFAM" id="SSF54373">
    <property type="entry name" value="FAD-linked reductases, C-terminal domain"/>
    <property type="match status" value="1"/>
</dbReference>
<proteinExistence type="predicted"/>
<feature type="domain" description="FAD dependent oxidoreductase" evidence="5">
    <location>
        <begin position="7"/>
        <end position="370"/>
    </location>
</feature>
<keyword evidence="2" id="KW-0285">Flavoprotein</keyword>
<dbReference type="Gene3D" id="3.30.9.10">
    <property type="entry name" value="D-Amino Acid Oxidase, subunit A, domain 2"/>
    <property type="match status" value="1"/>
</dbReference>
<sequence>MTHQSFDVVVIGLGAMGSATLYQLAKRGIRALGIDRFAPPHTEGSTHGETRITRRGIGEGETYVPLAVRSHEIWRELEAETGQSMLFEVGSIVISQADDNVERPGRTGFIRRSIAAAQRYGIAHEILGADEIRQRFPNLIPAGDEIGYYEPGGGYLMPERCVAANLDMARRHGATIKLGEIVTAITPDGSDVSITLGGETIHAGRAIVTAGAWAGGLLGAPFDRLLKPTRQVMHWFALAPDAPQQWRDSPVYMWPHGEEEDGFFYGFPSLDGISIKTADEFYGPPSDPNAIDRSIPLSDSHRMHAAHLAGRLAGVTNNPIKTATCIYTATPDSAFLIDRHPASAAILVASPCSGHGFKHSAAIGESLAQWAIDGASVIDLSAFGLGRFSQP</sequence>
<evidence type="ECO:0000256" key="2">
    <source>
        <dbReference type="ARBA" id="ARBA00022630"/>
    </source>
</evidence>
<dbReference type="Pfam" id="PF01266">
    <property type="entry name" value="DAO"/>
    <property type="match status" value="1"/>
</dbReference>
<dbReference type="InterPro" id="IPR006076">
    <property type="entry name" value="FAD-dep_OxRdtase"/>
</dbReference>